<feature type="domain" description="FHA" evidence="2">
    <location>
        <begin position="89"/>
        <end position="145"/>
    </location>
</feature>
<comment type="caution">
    <text evidence="3">The sequence shown here is derived from an EMBL/GenBank/DDBJ whole genome shotgun (WGS) entry which is preliminary data.</text>
</comment>
<name>A0ABR1X8L8_9PEZI</name>
<dbReference type="SUPFAM" id="SSF49879">
    <property type="entry name" value="SMAD/FHA domain"/>
    <property type="match status" value="1"/>
</dbReference>
<reference evidence="3 4" key="1">
    <citation type="submission" date="2023-01" db="EMBL/GenBank/DDBJ databases">
        <title>Analysis of 21 Apiospora genomes using comparative genomics revels a genus with tremendous synthesis potential of carbohydrate active enzymes and secondary metabolites.</title>
        <authorList>
            <person name="Sorensen T."/>
        </authorList>
    </citation>
    <scope>NUCLEOTIDE SEQUENCE [LARGE SCALE GENOMIC DNA]</scope>
    <source>
        <strain evidence="3 4">CBS 114990</strain>
    </source>
</reference>
<gene>
    <name evidence="3" type="ORF">PG997_002124</name>
</gene>
<dbReference type="EMBL" id="JAQQWN010000003">
    <property type="protein sequence ID" value="KAK8091763.1"/>
    <property type="molecule type" value="Genomic_DNA"/>
</dbReference>
<protein>
    <recommendedName>
        <fullName evidence="2">FHA domain-containing protein</fullName>
    </recommendedName>
</protein>
<accession>A0ABR1X8L8</accession>
<dbReference type="InterPro" id="IPR008984">
    <property type="entry name" value="SMAD_FHA_dom_sf"/>
</dbReference>
<organism evidence="3 4">
    <name type="scientific">Apiospora hydei</name>
    <dbReference type="NCBI Taxonomy" id="1337664"/>
    <lineage>
        <taxon>Eukaryota</taxon>
        <taxon>Fungi</taxon>
        <taxon>Dikarya</taxon>
        <taxon>Ascomycota</taxon>
        <taxon>Pezizomycotina</taxon>
        <taxon>Sordariomycetes</taxon>
        <taxon>Xylariomycetidae</taxon>
        <taxon>Amphisphaeriales</taxon>
        <taxon>Apiosporaceae</taxon>
        <taxon>Apiospora</taxon>
    </lineage>
</organism>
<dbReference type="PROSITE" id="PS50006">
    <property type="entry name" value="FHA_DOMAIN"/>
    <property type="match status" value="1"/>
</dbReference>
<evidence type="ECO:0000256" key="1">
    <source>
        <dbReference type="SAM" id="MobiDB-lite"/>
    </source>
</evidence>
<sequence length="175" mass="19313">MASGSSRNNSQDQPRLIDITAWRAISSPDVICYLVPRLGEAGPCVARLAEGPHSMSKHVIPRLQKDDHWATHAIALRLSSGLVDPLRGFTFGRGPKCDVPFTSKAVKKDCNVGLEHFRIFLDEETGVPVVQDSSAVGTSVDNVILRASRKGRIAESSRTAHRHRVKRETRRIRSP</sequence>
<keyword evidence="4" id="KW-1185">Reference proteome</keyword>
<evidence type="ECO:0000313" key="4">
    <source>
        <dbReference type="Proteomes" id="UP001433268"/>
    </source>
</evidence>
<evidence type="ECO:0000313" key="3">
    <source>
        <dbReference type="EMBL" id="KAK8091763.1"/>
    </source>
</evidence>
<evidence type="ECO:0000259" key="2">
    <source>
        <dbReference type="PROSITE" id="PS50006"/>
    </source>
</evidence>
<dbReference type="GeneID" id="92039499"/>
<dbReference type="RefSeq" id="XP_066673735.1">
    <property type="nucleotide sequence ID" value="XM_066806439.1"/>
</dbReference>
<dbReference type="Gene3D" id="2.60.200.20">
    <property type="match status" value="1"/>
</dbReference>
<proteinExistence type="predicted"/>
<dbReference type="InterPro" id="IPR000253">
    <property type="entry name" value="FHA_dom"/>
</dbReference>
<feature type="region of interest" description="Disordered" evidence="1">
    <location>
        <begin position="154"/>
        <end position="175"/>
    </location>
</feature>
<dbReference type="Proteomes" id="UP001433268">
    <property type="component" value="Unassembled WGS sequence"/>
</dbReference>
<feature type="compositionally biased region" description="Basic residues" evidence="1">
    <location>
        <begin position="159"/>
        <end position="175"/>
    </location>
</feature>